<dbReference type="KEGG" id="kvr:CIB50_0000848"/>
<reference evidence="1 2" key="2">
    <citation type="submission" date="2020-07" db="EMBL/GenBank/DDBJ databases">
        <title>Genome of starter culture bacteria Kocuria salsicia reveals its technological properties and safety for usage in meat industry.</title>
        <authorList>
            <person name="Michael M."/>
            <person name="Konstantin K."/>
            <person name="Evgenii K."/>
            <person name="Galina S."/>
            <person name="Oksana K."/>
            <person name="Andrei L."/>
        </authorList>
    </citation>
    <scope>NUCLEOTIDE SEQUENCE [LARGE SCALE GENOMIC DNA]</scope>
    <source>
        <strain evidence="1 2">80</strain>
    </source>
</reference>
<sequence length="103" mass="11252">MDGGILRLTGEQLVAADDYEVADHACRRVHLTDGAMAWAYLAADPLVAVERKAALLHWAAATNRDLLDPWNALAGRSDLLADGVHPTAEGDEVVWEWLNPHEV</sequence>
<dbReference type="SUPFAM" id="SSF52266">
    <property type="entry name" value="SGNH hydrolase"/>
    <property type="match status" value="1"/>
</dbReference>
<reference evidence="2" key="1">
    <citation type="submission" date="2017-08" db="EMBL/GenBank/DDBJ databases">
        <title>Draft Genome Sequence of Kocuria varians 80.</title>
        <authorList>
            <person name="Minaev M."/>
            <person name="Kurbakov K.A."/>
            <person name="Solodovnikova G.I."/>
            <person name="Kuznetsova O.A."/>
            <person name="Lisitsyn A.B."/>
        </authorList>
    </citation>
    <scope>NUCLEOTIDE SEQUENCE [LARGE SCALE GENOMIC DNA]</scope>
    <source>
        <strain evidence="2">80</strain>
    </source>
</reference>
<gene>
    <name evidence="1" type="ORF">CIB50_0000848</name>
</gene>
<name>A0A7D7L1Q6_KOCVA</name>
<dbReference type="RefSeq" id="WP_094393337.1">
    <property type="nucleotide sequence ID" value="NZ_CP059343.1"/>
</dbReference>
<dbReference type="AlphaFoldDB" id="A0A7D7L1Q6"/>
<accession>A0A7D7L1Q6</accession>
<dbReference type="EMBL" id="CP059343">
    <property type="protein sequence ID" value="QMS56148.1"/>
    <property type="molecule type" value="Genomic_DNA"/>
</dbReference>
<dbReference type="Proteomes" id="UP000216825">
    <property type="component" value="Chromosome"/>
</dbReference>
<proteinExistence type="predicted"/>
<organism evidence="1 2">
    <name type="scientific">Kocuria varians</name>
    <name type="common">Micrococcus varians</name>
    <dbReference type="NCBI Taxonomy" id="1272"/>
    <lineage>
        <taxon>Bacteria</taxon>
        <taxon>Bacillati</taxon>
        <taxon>Actinomycetota</taxon>
        <taxon>Actinomycetes</taxon>
        <taxon>Micrococcales</taxon>
        <taxon>Micrococcaceae</taxon>
        <taxon>Kocuria</taxon>
    </lineage>
</organism>
<evidence type="ECO:0000313" key="1">
    <source>
        <dbReference type="EMBL" id="QMS56148.1"/>
    </source>
</evidence>
<evidence type="ECO:0000313" key="2">
    <source>
        <dbReference type="Proteomes" id="UP000216825"/>
    </source>
</evidence>
<keyword evidence="2" id="KW-1185">Reference proteome</keyword>
<protein>
    <submittedName>
        <fullName evidence="1">Uncharacterized protein</fullName>
    </submittedName>
</protein>